<reference evidence="4" key="1">
    <citation type="submission" date="2018-08" db="EMBL/GenBank/DDBJ databases">
        <authorList>
            <person name="Rossello M."/>
        </authorList>
    </citation>
    <scope>NUCLEOTIDE SEQUENCE [LARGE SCALE GENOMIC DNA]</scope>
    <source>
        <strain evidence="4">cv. Chinese Spring</strain>
    </source>
</reference>
<dbReference type="PaxDb" id="4565-Traes_6BL_B7F49284D.1"/>
<dbReference type="PANTHER" id="PTHR45648">
    <property type="entry name" value="GDSL LIPASE/ACYLHYDROLASE FAMILY PROTEIN (AFU_ORTHOLOGUE AFUA_4G14700)"/>
    <property type="match status" value="1"/>
</dbReference>
<dbReference type="Gramene" id="TraesSYM6B03G03531850.1">
    <property type="protein sequence ID" value="TraesSYM6B03G03531850.1"/>
    <property type="gene ID" value="TraesSYM6B03G03531850"/>
</dbReference>
<dbReference type="GO" id="GO:0016042">
    <property type="term" value="P:lipid catabolic process"/>
    <property type="evidence" value="ECO:0007669"/>
    <property type="project" value="UniProtKB-KW"/>
</dbReference>
<dbReference type="STRING" id="4565.A0A3B6PP23"/>
<accession>A0A3B6PP23</accession>
<organism evidence="4">
    <name type="scientific">Triticum aestivum</name>
    <name type="common">Wheat</name>
    <dbReference type="NCBI Taxonomy" id="4565"/>
    <lineage>
        <taxon>Eukaryota</taxon>
        <taxon>Viridiplantae</taxon>
        <taxon>Streptophyta</taxon>
        <taxon>Embryophyta</taxon>
        <taxon>Tracheophyta</taxon>
        <taxon>Spermatophyta</taxon>
        <taxon>Magnoliopsida</taxon>
        <taxon>Liliopsida</taxon>
        <taxon>Poales</taxon>
        <taxon>Poaceae</taxon>
        <taxon>BOP clade</taxon>
        <taxon>Pooideae</taxon>
        <taxon>Triticodae</taxon>
        <taxon>Triticeae</taxon>
        <taxon>Triticinae</taxon>
        <taxon>Triticum</taxon>
    </lineage>
</organism>
<dbReference type="Gramene" id="TraesARI6B03G03549550.1">
    <property type="protein sequence ID" value="TraesARI6B03G03549550.1"/>
    <property type="gene ID" value="TraesARI6B03G03549550"/>
</dbReference>
<keyword evidence="3" id="KW-0442">Lipid degradation</keyword>
<dbReference type="OMA" id="HIPARYS"/>
<reference evidence="4" key="2">
    <citation type="submission" date="2018-10" db="UniProtKB">
        <authorList>
            <consortium name="EnsemblPlants"/>
        </authorList>
    </citation>
    <scope>IDENTIFICATION</scope>
</reference>
<dbReference type="AlphaFoldDB" id="A0A3B6PP23"/>
<dbReference type="Gramene" id="TraesRN6B0100948400.1">
    <property type="protein sequence ID" value="TraesRN6B0100948400.1"/>
    <property type="gene ID" value="TraesRN6B0100948400"/>
</dbReference>
<keyword evidence="2" id="KW-0378">Hydrolase</keyword>
<comment type="similarity">
    <text evidence="1">Belongs to the 'GDSL' lipolytic enzyme family.</text>
</comment>
<evidence type="ECO:0008006" key="6">
    <source>
        <dbReference type="Google" id="ProtNLM"/>
    </source>
</evidence>
<dbReference type="Gramene" id="TraesCS6B02G341300.1">
    <property type="protein sequence ID" value="TraesCS6B02G341300.1"/>
    <property type="gene ID" value="TraesCS6B02G341300"/>
</dbReference>
<dbReference type="Gene3D" id="3.40.50.1110">
    <property type="entry name" value="SGNH hydrolase"/>
    <property type="match status" value="1"/>
</dbReference>
<dbReference type="SMR" id="A0A3B6PP23"/>
<proteinExistence type="inferred from homology"/>
<dbReference type="SUPFAM" id="SSF52266">
    <property type="entry name" value="SGNH hydrolase"/>
    <property type="match status" value="1"/>
</dbReference>
<dbReference type="Gramene" id="TraesCS6B03G0964700.1">
    <property type="protein sequence ID" value="TraesCS6B03G0964700.1.CDS"/>
    <property type="gene ID" value="TraesCS6B03G0964700"/>
</dbReference>
<dbReference type="InterPro" id="IPR051058">
    <property type="entry name" value="GDSL_Est/Lipase"/>
</dbReference>
<evidence type="ECO:0000256" key="2">
    <source>
        <dbReference type="ARBA" id="ARBA00022801"/>
    </source>
</evidence>
<dbReference type="Gramene" id="TraesNOR6B03G03626040.1">
    <property type="protein sequence ID" value="TraesNOR6B03G03626040.1"/>
    <property type="gene ID" value="TraesNOR6B03G03626040"/>
</dbReference>
<dbReference type="Proteomes" id="UP000019116">
    <property type="component" value="Chromosome 6B"/>
</dbReference>
<dbReference type="Gramene" id="TraesJUL6B03G03620070.1">
    <property type="protein sequence ID" value="TraesJUL6B03G03620070.1"/>
    <property type="gene ID" value="TraesJUL6B03G03620070"/>
</dbReference>
<dbReference type="Gramene" id="TraesWEE_scaffold_040260_01G000100.1">
    <property type="protein sequence ID" value="TraesWEE_scaffold_040260_01G000100.1"/>
    <property type="gene ID" value="TraesWEE_scaffold_040260_01G000100"/>
</dbReference>
<dbReference type="PANTHER" id="PTHR45648:SF41">
    <property type="entry name" value="GDSL ESTERASE_LIPASE"/>
    <property type="match status" value="1"/>
</dbReference>
<gene>
    <name evidence="4" type="primary">LOC123134551</name>
</gene>
<protein>
    <recommendedName>
        <fullName evidence="6">GDSL esterase/lipase</fullName>
    </recommendedName>
</protein>
<dbReference type="RefSeq" id="XP_044409717.1">
    <property type="nucleotide sequence ID" value="XM_044553782.1"/>
</dbReference>
<dbReference type="InterPro" id="IPR035669">
    <property type="entry name" value="SGNH_plant_lipase-like"/>
</dbReference>
<dbReference type="InterPro" id="IPR036514">
    <property type="entry name" value="SGNH_hydro_sf"/>
</dbReference>
<dbReference type="Gramene" id="TraesJAG6B03G03578860.1">
    <property type="protein sequence ID" value="TraesJAG6B03G03578860.1"/>
    <property type="gene ID" value="TraesJAG6B03G03578860"/>
</dbReference>
<keyword evidence="5" id="KW-1185">Reference proteome</keyword>
<dbReference type="OrthoDB" id="1600564at2759"/>
<dbReference type="CDD" id="cd01837">
    <property type="entry name" value="SGNH_plant_lipase_like"/>
    <property type="match status" value="1"/>
</dbReference>
<dbReference type="Pfam" id="PF00657">
    <property type="entry name" value="Lipase_GDSL"/>
    <property type="match status" value="1"/>
</dbReference>
<evidence type="ECO:0000256" key="3">
    <source>
        <dbReference type="ARBA" id="ARBA00022963"/>
    </source>
</evidence>
<evidence type="ECO:0000256" key="1">
    <source>
        <dbReference type="ARBA" id="ARBA00008668"/>
    </source>
</evidence>
<dbReference type="EnsemblPlants" id="TraesCS6B02G341300.1">
    <property type="protein sequence ID" value="TraesCS6B02G341300.1"/>
    <property type="gene ID" value="TraesCS6B02G341300"/>
</dbReference>
<dbReference type="Gramene" id="TraesCLE_scaffold_046028_01G000100.1">
    <property type="protein sequence ID" value="TraesCLE_scaffold_046028_01G000100.1"/>
    <property type="gene ID" value="TraesCLE_scaffold_046028_01G000100"/>
</dbReference>
<name>A0A3B6PP23_WHEAT</name>
<dbReference type="Gramene" id="TraesPARA_EIv1.0_2087250.1">
    <property type="protein sequence ID" value="TraesPARA_EIv1.0_2087250.1.CDS"/>
    <property type="gene ID" value="TraesPARA_EIv1.0_2087250"/>
</dbReference>
<dbReference type="GeneID" id="123134551"/>
<dbReference type="Gramene" id="TraesLAC6B03G03544420.1">
    <property type="protein sequence ID" value="TraesLAC6B03G03544420.1"/>
    <property type="gene ID" value="TraesLAC6B03G03544420"/>
</dbReference>
<dbReference type="GO" id="GO:0016788">
    <property type="term" value="F:hydrolase activity, acting on ester bonds"/>
    <property type="evidence" value="ECO:0007669"/>
    <property type="project" value="InterPro"/>
</dbReference>
<keyword evidence="3" id="KW-0443">Lipid metabolism</keyword>
<dbReference type="Gramene" id="TraesROB_scaffold_034451_01G000100.1">
    <property type="protein sequence ID" value="TraesROB_scaffold_034451_01G000100.1"/>
    <property type="gene ID" value="TraesROB_scaffold_034451_01G000100"/>
</dbReference>
<evidence type="ECO:0000313" key="5">
    <source>
        <dbReference type="Proteomes" id="UP000019116"/>
    </source>
</evidence>
<evidence type="ECO:0000313" key="4">
    <source>
        <dbReference type="EnsemblPlants" id="TraesCS6B02G341300.1"/>
    </source>
</evidence>
<sequence length="386" mass="40632">MMGVRVATVKALMILVAVFIICASGGLVLSPTAAEEVPLVPAVYVFGDSTMDVGNNMYLGNFPLPYPPFPYGIDFTGPGPNGRFSNGYNMADSISKLLGFDMSPPPFLSLTPETSGEILKGLGGVNYASGGSGILDTTHNASLPLSKQVEYFADTKANMTEESGGNGTDIDALLSKSLFLISDGGNDMLVFYVNNPLGDAQPFYDDLVSNYTKYVKTLYGLGARRFGVIDVPPIGCVPVLRAKLLPWGENNCLLLANHLAGGFNEKLSGAMAELAASLPGMKYSVGSSYKLVLNFTGPPEAAGFNNVNSACCGGGNLGGQAICSSPNTTYCDNRDDHLFWDGLHCTQAASNKGAKAIYDAPLEEGFAAPINFKQLLLGDQPTSVSH</sequence>
<dbReference type="Gramene" id="TraesCAD_scaffold_032754_01G000100.1">
    <property type="protein sequence ID" value="TraesCAD_scaffold_032754_01G000100.1"/>
    <property type="gene ID" value="TraesCAD_scaffold_032754_01G000100"/>
</dbReference>
<dbReference type="InterPro" id="IPR001087">
    <property type="entry name" value="GDSL"/>
</dbReference>